<keyword evidence="3 5" id="KW-0732">Signal</keyword>
<feature type="chain" id="PRO_5012962882" evidence="5">
    <location>
        <begin position="18"/>
        <end position="197"/>
    </location>
</feature>
<organism evidence="6">
    <name type="scientific">Panstrongylus lignarius</name>
    <dbReference type="NCBI Taxonomy" id="156445"/>
    <lineage>
        <taxon>Eukaryota</taxon>
        <taxon>Metazoa</taxon>
        <taxon>Ecdysozoa</taxon>
        <taxon>Arthropoda</taxon>
        <taxon>Hexapoda</taxon>
        <taxon>Insecta</taxon>
        <taxon>Pterygota</taxon>
        <taxon>Neoptera</taxon>
        <taxon>Paraneoptera</taxon>
        <taxon>Hemiptera</taxon>
        <taxon>Heteroptera</taxon>
        <taxon>Panheteroptera</taxon>
        <taxon>Cimicomorpha</taxon>
        <taxon>Reduviidae</taxon>
        <taxon>Triatominae</taxon>
        <taxon>Panstrongylus</taxon>
    </lineage>
</organism>
<dbReference type="Gene3D" id="2.40.128.20">
    <property type="match status" value="1"/>
</dbReference>
<reference evidence="6" key="1">
    <citation type="journal article" date="2018" name="PLoS Negl. Trop. Dis.">
        <title>An insight into the salivary gland and fat body transcriptome of Panstrongylus lignarius (Hemiptera: Heteroptera), the main vector of Chagas disease in Peru.</title>
        <authorList>
            <person name="Nevoa J.C."/>
            <person name="Mendes M.T."/>
            <person name="da Silva M.V."/>
            <person name="Soares S.C."/>
            <person name="Oliveira C.J.F."/>
            <person name="Ribeiro J.M.C."/>
        </authorList>
    </citation>
    <scope>NUCLEOTIDE SEQUENCE</scope>
</reference>
<dbReference type="Pfam" id="PF03973">
    <property type="entry name" value="Triabin"/>
    <property type="match status" value="1"/>
</dbReference>
<name>A0A224XYH3_9HEMI</name>
<dbReference type="AlphaFoldDB" id="A0A224XYH3"/>
<dbReference type="EMBL" id="GFTR01003287">
    <property type="protein sequence ID" value="JAW13139.1"/>
    <property type="molecule type" value="Transcribed_RNA"/>
</dbReference>
<accession>A0A224XYH3</accession>
<proteinExistence type="inferred from homology"/>
<comment type="subcellular location">
    <subcellularLocation>
        <location evidence="1">Secreted</location>
    </subcellularLocation>
</comment>
<sequence>MKTRILIGVFFFGLVTCAFPPASPEIKDCRQETPASGFDSSKFFTGTWYVTHAKNISTSVCHQFNTTMKGSTITVTADGYYDIGGKRNFYKVPCTGSVKSDKKVSLTCQPKKPDSKTKSTSNVQVEVTIMETDNTGYALLYRCATSASRKSDNYLVIQRNQNGNLPSLKSNVLSGQKGKVISRKQSTHVCNLMPPVQ</sequence>
<evidence type="ECO:0000313" key="6">
    <source>
        <dbReference type="EMBL" id="JAW13139.1"/>
    </source>
</evidence>
<feature type="signal peptide" evidence="5">
    <location>
        <begin position="1"/>
        <end position="17"/>
    </location>
</feature>
<evidence type="ECO:0000256" key="2">
    <source>
        <dbReference type="ARBA" id="ARBA00022525"/>
    </source>
</evidence>
<evidence type="ECO:0000256" key="3">
    <source>
        <dbReference type="ARBA" id="ARBA00022729"/>
    </source>
</evidence>
<comment type="similarity">
    <text evidence="4">Belongs to the calycin superfamily. Triabin family.</text>
</comment>
<evidence type="ECO:0000256" key="1">
    <source>
        <dbReference type="ARBA" id="ARBA00004613"/>
    </source>
</evidence>
<keyword evidence="2" id="KW-0964">Secreted</keyword>
<evidence type="ECO:0000256" key="4">
    <source>
        <dbReference type="ARBA" id="ARBA00034121"/>
    </source>
</evidence>
<dbReference type="SUPFAM" id="SSF50814">
    <property type="entry name" value="Lipocalins"/>
    <property type="match status" value="1"/>
</dbReference>
<dbReference type="GO" id="GO:0005576">
    <property type="term" value="C:extracellular region"/>
    <property type="evidence" value="ECO:0007669"/>
    <property type="project" value="UniProtKB-SubCell"/>
</dbReference>
<dbReference type="InterPro" id="IPR005657">
    <property type="entry name" value="Triabi/Procalin"/>
</dbReference>
<dbReference type="InterPro" id="IPR012674">
    <property type="entry name" value="Calycin"/>
</dbReference>
<dbReference type="CDD" id="cd19423">
    <property type="entry name" value="lipocalin_LTBP1-like"/>
    <property type="match status" value="1"/>
</dbReference>
<dbReference type="GO" id="GO:0030682">
    <property type="term" value="P:symbiont-mediated perturbation of host defenses"/>
    <property type="evidence" value="ECO:0007669"/>
    <property type="project" value="InterPro"/>
</dbReference>
<protein>
    <submittedName>
        <fullName evidence="6">Putative salivary lipocalin lipocalin</fullName>
    </submittedName>
</protein>
<evidence type="ECO:0000256" key="5">
    <source>
        <dbReference type="SAM" id="SignalP"/>
    </source>
</evidence>